<organism evidence="13 14">
    <name type="scientific">Desulfosoma caldarium</name>
    <dbReference type="NCBI Taxonomy" id="610254"/>
    <lineage>
        <taxon>Bacteria</taxon>
        <taxon>Pseudomonadati</taxon>
        <taxon>Thermodesulfobacteriota</taxon>
        <taxon>Syntrophobacteria</taxon>
        <taxon>Syntrophobacterales</taxon>
        <taxon>Syntrophobacteraceae</taxon>
        <taxon>Desulfosoma</taxon>
    </lineage>
</organism>
<dbReference type="NCBIfam" id="NF003811">
    <property type="entry name" value="PRK05402.1"/>
    <property type="match status" value="1"/>
</dbReference>
<name>A0A3N1VJF6_9BACT</name>
<dbReference type="FunFam" id="2.60.40.1180:FF:000002">
    <property type="entry name" value="1,4-alpha-glucan branching enzyme GlgB"/>
    <property type="match status" value="1"/>
</dbReference>
<dbReference type="GO" id="GO:0043169">
    <property type="term" value="F:cation binding"/>
    <property type="evidence" value="ECO:0007669"/>
    <property type="project" value="InterPro"/>
</dbReference>
<dbReference type="Pfam" id="PF02922">
    <property type="entry name" value="CBM_48"/>
    <property type="match status" value="1"/>
</dbReference>
<accession>A0A3N1VJF6</accession>
<dbReference type="CDD" id="cd11322">
    <property type="entry name" value="AmyAc_Glg_BE"/>
    <property type="match status" value="1"/>
</dbReference>
<evidence type="ECO:0000313" key="13">
    <source>
        <dbReference type="EMBL" id="ROR02946.1"/>
    </source>
</evidence>
<comment type="function">
    <text evidence="2 10">Catalyzes the formation of the alpha-1,6-glucosidic linkages in glycogen by scission of a 1,4-alpha-linked oligosaccharide from growing alpha-1,4-glucan chains and the subsequent attachment of the oligosaccharide to the alpha-1,6 position.</text>
</comment>
<keyword evidence="6 10" id="KW-0328">Glycosyltransferase</keyword>
<dbReference type="GO" id="GO:0004553">
    <property type="term" value="F:hydrolase activity, hydrolyzing O-glycosyl compounds"/>
    <property type="evidence" value="ECO:0007669"/>
    <property type="project" value="InterPro"/>
</dbReference>
<evidence type="ECO:0000256" key="5">
    <source>
        <dbReference type="ARBA" id="ARBA00022600"/>
    </source>
</evidence>
<dbReference type="Gene3D" id="2.60.40.10">
    <property type="entry name" value="Immunoglobulins"/>
    <property type="match status" value="1"/>
</dbReference>
<dbReference type="InterPro" id="IPR006407">
    <property type="entry name" value="GlgB"/>
</dbReference>
<dbReference type="Pfam" id="PF00128">
    <property type="entry name" value="Alpha-amylase"/>
    <property type="match status" value="1"/>
</dbReference>
<proteinExistence type="inferred from homology"/>
<evidence type="ECO:0000256" key="11">
    <source>
        <dbReference type="PIRSR" id="PIRSR000463-1"/>
    </source>
</evidence>
<dbReference type="Gene3D" id="3.20.20.80">
    <property type="entry name" value="Glycosidases"/>
    <property type="match status" value="1"/>
</dbReference>
<dbReference type="AlphaFoldDB" id="A0A3N1VJF6"/>
<keyword evidence="5 10" id="KW-0321">Glycogen metabolism</keyword>
<evidence type="ECO:0000256" key="1">
    <source>
        <dbReference type="ARBA" id="ARBA00000826"/>
    </source>
</evidence>
<dbReference type="FunFam" id="3.20.20.80:FF:000003">
    <property type="entry name" value="1,4-alpha-glucan branching enzyme GlgB"/>
    <property type="match status" value="1"/>
</dbReference>
<evidence type="ECO:0000256" key="10">
    <source>
        <dbReference type="HAMAP-Rule" id="MF_00685"/>
    </source>
</evidence>
<evidence type="ECO:0000256" key="9">
    <source>
        <dbReference type="ARBA" id="ARBA00023277"/>
    </source>
</evidence>
<dbReference type="InterPro" id="IPR013780">
    <property type="entry name" value="Glyco_hydro_b"/>
</dbReference>
<comment type="similarity">
    <text evidence="4 10">Belongs to the glycosyl hydrolase 13 family. GlgB subfamily.</text>
</comment>
<feature type="active site" description="Nucleophile" evidence="10 11">
    <location>
        <position position="315"/>
    </location>
</feature>
<dbReference type="InterPro" id="IPR013783">
    <property type="entry name" value="Ig-like_fold"/>
</dbReference>
<dbReference type="InterPro" id="IPR014756">
    <property type="entry name" value="Ig_E-set"/>
</dbReference>
<dbReference type="InterPro" id="IPR006047">
    <property type="entry name" value="GH13_cat_dom"/>
</dbReference>
<comment type="pathway">
    <text evidence="3 10">Glycan biosynthesis; glycogen biosynthesis.</text>
</comment>
<dbReference type="InterPro" id="IPR017853">
    <property type="entry name" value="GH"/>
</dbReference>
<dbReference type="RefSeq" id="WP_245994142.1">
    <property type="nucleotide sequence ID" value="NZ_RJVA01000009.1"/>
</dbReference>
<evidence type="ECO:0000313" key="14">
    <source>
        <dbReference type="Proteomes" id="UP000276223"/>
    </source>
</evidence>
<gene>
    <name evidence="10" type="primary">glgB</name>
    <name evidence="13" type="ORF">EDC27_0198</name>
</gene>
<comment type="caution">
    <text evidence="13">The sequence shown here is derived from an EMBL/GenBank/DDBJ whole genome shotgun (WGS) entry which is preliminary data.</text>
</comment>
<dbReference type="InterPro" id="IPR037439">
    <property type="entry name" value="Branching_enzy"/>
</dbReference>
<dbReference type="Gene3D" id="2.60.40.1180">
    <property type="entry name" value="Golgi alpha-mannosidase II"/>
    <property type="match status" value="1"/>
</dbReference>
<dbReference type="InterPro" id="IPR006048">
    <property type="entry name" value="A-amylase/branching_C"/>
</dbReference>
<evidence type="ECO:0000256" key="2">
    <source>
        <dbReference type="ARBA" id="ARBA00002953"/>
    </source>
</evidence>
<dbReference type="FunFam" id="2.60.40.10:FF:000169">
    <property type="entry name" value="1,4-alpha-glucan branching enzyme GlgB"/>
    <property type="match status" value="1"/>
</dbReference>
<dbReference type="SUPFAM" id="SSF51011">
    <property type="entry name" value="Glycosyl hydrolase domain"/>
    <property type="match status" value="1"/>
</dbReference>
<evidence type="ECO:0000256" key="6">
    <source>
        <dbReference type="ARBA" id="ARBA00022676"/>
    </source>
</evidence>
<dbReference type="EMBL" id="RJVA01000009">
    <property type="protein sequence ID" value="ROR02946.1"/>
    <property type="molecule type" value="Genomic_DNA"/>
</dbReference>
<dbReference type="EC" id="2.4.1.18" evidence="10"/>
<dbReference type="GO" id="GO:0005829">
    <property type="term" value="C:cytosol"/>
    <property type="evidence" value="ECO:0007669"/>
    <property type="project" value="TreeGrafter"/>
</dbReference>
<evidence type="ECO:0000259" key="12">
    <source>
        <dbReference type="SMART" id="SM00642"/>
    </source>
</evidence>
<dbReference type="HAMAP" id="MF_00685">
    <property type="entry name" value="GlgB"/>
    <property type="match status" value="1"/>
</dbReference>
<comment type="catalytic activity">
    <reaction evidence="1 10">
        <text>Transfers a segment of a (1-&gt;4)-alpha-D-glucan chain to a primary hydroxy group in a similar glucan chain.</text>
        <dbReference type="EC" id="2.4.1.18"/>
    </reaction>
</comment>
<evidence type="ECO:0000256" key="8">
    <source>
        <dbReference type="ARBA" id="ARBA00023056"/>
    </source>
</evidence>
<dbReference type="SUPFAM" id="SSF81296">
    <property type="entry name" value="E set domains"/>
    <property type="match status" value="1"/>
</dbReference>
<dbReference type="Proteomes" id="UP000276223">
    <property type="component" value="Unassembled WGS sequence"/>
</dbReference>
<dbReference type="NCBIfam" id="NF008967">
    <property type="entry name" value="PRK12313.1"/>
    <property type="match status" value="1"/>
</dbReference>
<feature type="active site" description="Proton donor" evidence="10 11">
    <location>
        <position position="368"/>
    </location>
</feature>
<feature type="domain" description="Glycosyl hydrolase family 13 catalytic" evidence="12">
    <location>
        <begin position="156"/>
        <end position="516"/>
    </location>
</feature>
<dbReference type="CDD" id="cd02855">
    <property type="entry name" value="E_set_GBE_prok_N"/>
    <property type="match status" value="1"/>
</dbReference>
<dbReference type="SMART" id="SM00642">
    <property type="entry name" value="Aamy"/>
    <property type="match status" value="1"/>
</dbReference>
<dbReference type="PANTHER" id="PTHR43651">
    <property type="entry name" value="1,4-ALPHA-GLUCAN-BRANCHING ENZYME"/>
    <property type="match status" value="1"/>
</dbReference>
<sequence length="639" mass="73802">MSEGVWRFFSDFDVYLWKQGSYYRAWEKMGAHPCRLNGEDGVHFAVWAPNAEKVSVVGDFNDWNEASHPLEPFQDTGIWRGFVPGIGVGATYKYAITSRINSYRVLKADPFAFFSEKRPGTASIVWDLGGYAWQDKAWMQSRRERNTRSSPMTIYEVHLGSWMRVVEEDNRWLTYRELAPRLAAYVQDMGFTHVELLPVTEHPFDGSWGYQTTGYFAATSRFGTPQDFMFFVDTLHQHGIGVIVDWVPAHFPTDEHGLGFFDGTHLYEHADPRQGFHNDWKSFIYNYGRNEVLNFLISSALFWLDVYHVDGLRVDAVASMLYLDYSRRDGEWIPNRYGGNENLEAIAFLRRFNEMVYREHPDTVTVAEESTAWPMVSRPTYLGGLGFGFKWNMGWMHDTLLYMCKDPVHRKYHHNLLTFSLLYAYSENFILPFSHDEVVHGKGSMLGKMPGDLWQKFANLRLLYGYMYSHPGKKLLFMGSEFGQWNEWNHDAQLDWALLDHDTHRGLRQWVRDLNRLVCREPALYELDNEPQGFEWIDCNDSEQSTLVFLRRGKKEEDVLVCALNFTPVPRFPYRIGVPFGGFWHEVLNSDASVYGGSGQGNLGGVNAEDVPYHGRPYSLVINLPPLAAVIFKPGDISV</sequence>
<dbReference type="InterPro" id="IPR004193">
    <property type="entry name" value="Glyco_hydro_13_N"/>
</dbReference>
<evidence type="ECO:0000256" key="4">
    <source>
        <dbReference type="ARBA" id="ARBA00009000"/>
    </source>
</evidence>
<dbReference type="PANTHER" id="PTHR43651:SF3">
    <property type="entry name" value="1,4-ALPHA-GLUCAN-BRANCHING ENZYME"/>
    <property type="match status" value="1"/>
</dbReference>
<dbReference type="InterPro" id="IPR044143">
    <property type="entry name" value="GlgB_N_E_set_prok"/>
</dbReference>
<keyword evidence="7 10" id="KW-0808">Transferase</keyword>
<dbReference type="GO" id="GO:0003844">
    <property type="term" value="F:1,4-alpha-glucan branching enzyme activity"/>
    <property type="evidence" value="ECO:0007669"/>
    <property type="project" value="UniProtKB-UniRule"/>
</dbReference>
<dbReference type="PIRSF" id="PIRSF000463">
    <property type="entry name" value="GlgB"/>
    <property type="match status" value="1"/>
</dbReference>
<reference evidence="13 14" key="1">
    <citation type="submission" date="2018-11" db="EMBL/GenBank/DDBJ databases">
        <title>Genomic Encyclopedia of Type Strains, Phase IV (KMG-IV): sequencing the most valuable type-strain genomes for metagenomic binning, comparative biology and taxonomic classification.</title>
        <authorList>
            <person name="Goeker M."/>
        </authorList>
    </citation>
    <scope>NUCLEOTIDE SEQUENCE [LARGE SCALE GENOMIC DNA]</scope>
    <source>
        <strain evidence="13 14">DSM 22027</strain>
    </source>
</reference>
<comment type="subunit">
    <text evidence="10">Monomer.</text>
</comment>
<dbReference type="NCBIfam" id="TIGR01515">
    <property type="entry name" value="branching_enzym"/>
    <property type="match status" value="1"/>
</dbReference>
<keyword evidence="8 10" id="KW-0320">Glycogen biosynthesis</keyword>
<dbReference type="Pfam" id="PF02806">
    <property type="entry name" value="Alpha-amylase_C"/>
    <property type="match status" value="1"/>
</dbReference>
<dbReference type="UniPathway" id="UPA00164"/>
<evidence type="ECO:0000256" key="3">
    <source>
        <dbReference type="ARBA" id="ARBA00004964"/>
    </source>
</evidence>
<dbReference type="GO" id="GO:0005978">
    <property type="term" value="P:glycogen biosynthetic process"/>
    <property type="evidence" value="ECO:0007669"/>
    <property type="project" value="UniProtKB-UniRule"/>
</dbReference>
<protein>
    <recommendedName>
        <fullName evidence="10">1,4-alpha-glucan branching enzyme GlgB</fullName>
        <ecNumber evidence="10">2.4.1.18</ecNumber>
    </recommendedName>
    <alternativeName>
        <fullName evidence="10">1,4-alpha-D-glucan:1,4-alpha-D-glucan 6-glucosyl-transferase</fullName>
    </alternativeName>
    <alternativeName>
        <fullName evidence="10">Alpha-(1-&gt;4)-glucan branching enzyme</fullName>
    </alternativeName>
    <alternativeName>
        <fullName evidence="10">Glycogen branching enzyme</fullName>
        <shortName evidence="10">BE</shortName>
    </alternativeName>
</protein>
<keyword evidence="9 10" id="KW-0119">Carbohydrate metabolism</keyword>
<keyword evidence="14" id="KW-1185">Reference proteome</keyword>
<dbReference type="SUPFAM" id="SSF51445">
    <property type="entry name" value="(Trans)glycosidases"/>
    <property type="match status" value="1"/>
</dbReference>
<evidence type="ECO:0000256" key="7">
    <source>
        <dbReference type="ARBA" id="ARBA00022679"/>
    </source>
</evidence>